<sequence>MVRSKPAQCVVVALAATTLIALPADAATGYTPEGICGNGFGRVDDGTRAVVDGRGIVFGHVYLLYSARTGENCAVTIKTKYVGEPTWTGVSLARRGLDKRQDANYFTHYAGPVKAYAKGRCVAYQGVVTGLRAGDRFVSSTPRALGERTAWGNCG</sequence>
<comment type="caution">
    <text evidence="2">The sequence shown here is derived from an EMBL/GenBank/DDBJ whole genome shotgun (WGS) entry which is preliminary data.</text>
</comment>
<dbReference type="RefSeq" id="WP_379580013.1">
    <property type="nucleotide sequence ID" value="NZ_JBHUFV010000061.1"/>
</dbReference>
<evidence type="ECO:0000256" key="1">
    <source>
        <dbReference type="SAM" id="SignalP"/>
    </source>
</evidence>
<gene>
    <name evidence="2" type="ORF">ACFSKW_42560</name>
</gene>
<feature type="chain" id="PRO_5046401072" description="Spore-associated protein A" evidence="1">
    <location>
        <begin position="27"/>
        <end position="155"/>
    </location>
</feature>
<name>A0ABW4T8B5_9ACTN</name>
<feature type="signal peptide" evidence="1">
    <location>
        <begin position="1"/>
        <end position="26"/>
    </location>
</feature>
<keyword evidence="1" id="KW-0732">Signal</keyword>
<keyword evidence="3" id="KW-1185">Reference proteome</keyword>
<dbReference type="EMBL" id="JBHUFV010000061">
    <property type="protein sequence ID" value="MFD1938180.1"/>
    <property type="molecule type" value="Genomic_DNA"/>
</dbReference>
<protein>
    <recommendedName>
        <fullName evidence="4">Spore-associated protein A</fullName>
    </recommendedName>
</protein>
<evidence type="ECO:0008006" key="4">
    <source>
        <dbReference type="Google" id="ProtNLM"/>
    </source>
</evidence>
<accession>A0ABW4T8B5</accession>
<proteinExistence type="predicted"/>
<evidence type="ECO:0000313" key="3">
    <source>
        <dbReference type="Proteomes" id="UP001597368"/>
    </source>
</evidence>
<organism evidence="2 3">
    <name type="scientific">Nonomuraea mangrovi</name>
    <dbReference type="NCBI Taxonomy" id="2316207"/>
    <lineage>
        <taxon>Bacteria</taxon>
        <taxon>Bacillati</taxon>
        <taxon>Actinomycetota</taxon>
        <taxon>Actinomycetes</taxon>
        <taxon>Streptosporangiales</taxon>
        <taxon>Streptosporangiaceae</taxon>
        <taxon>Nonomuraea</taxon>
    </lineage>
</organism>
<evidence type="ECO:0000313" key="2">
    <source>
        <dbReference type="EMBL" id="MFD1938180.1"/>
    </source>
</evidence>
<reference evidence="3" key="1">
    <citation type="journal article" date="2019" name="Int. J. Syst. Evol. Microbiol.">
        <title>The Global Catalogue of Microorganisms (GCM) 10K type strain sequencing project: providing services to taxonomists for standard genome sequencing and annotation.</title>
        <authorList>
            <consortium name="The Broad Institute Genomics Platform"/>
            <consortium name="The Broad Institute Genome Sequencing Center for Infectious Disease"/>
            <person name="Wu L."/>
            <person name="Ma J."/>
        </authorList>
    </citation>
    <scope>NUCLEOTIDE SEQUENCE [LARGE SCALE GENOMIC DNA]</scope>
    <source>
        <strain evidence="3">ICMP 6774ER</strain>
    </source>
</reference>
<dbReference type="Proteomes" id="UP001597368">
    <property type="component" value="Unassembled WGS sequence"/>
</dbReference>